<evidence type="ECO:0000256" key="1">
    <source>
        <dbReference type="ARBA" id="ARBA00022741"/>
    </source>
</evidence>
<dbReference type="InterPro" id="IPR006689">
    <property type="entry name" value="Small_GTPase_ARF/SAR"/>
</dbReference>
<feature type="binding site" evidence="3">
    <location>
        <begin position="238"/>
        <end position="241"/>
    </location>
    <ligand>
        <name>GTP</name>
        <dbReference type="ChEBI" id="CHEBI:37565"/>
    </ligand>
</feature>
<feature type="region of interest" description="Disordered" evidence="5">
    <location>
        <begin position="118"/>
        <end position="141"/>
    </location>
</feature>
<dbReference type="Pfam" id="PF00025">
    <property type="entry name" value="Arf"/>
    <property type="match status" value="1"/>
</dbReference>
<dbReference type="InterPro" id="IPR027417">
    <property type="entry name" value="P-loop_NTPase"/>
</dbReference>
<evidence type="ECO:0000256" key="5">
    <source>
        <dbReference type="SAM" id="MobiDB-lite"/>
    </source>
</evidence>
<dbReference type="SUPFAM" id="SSF52540">
    <property type="entry name" value="P-loop containing nucleoside triphosphate hydrolases"/>
    <property type="match status" value="1"/>
</dbReference>
<keyword evidence="4" id="KW-0460">Magnesium</keyword>
<dbReference type="InterPro" id="IPR024156">
    <property type="entry name" value="Small_GTPase_ARF"/>
</dbReference>
<organism evidence="6 7">
    <name type="scientific">Cyclostephanos tholiformis</name>
    <dbReference type="NCBI Taxonomy" id="382380"/>
    <lineage>
        <taxon>Eukaryota</taxon>
        <taxon>Sar</taxon>
        <taxon>Stramenopiles</taxon>
        <taxon>Ochrophyta</taxon>
        <taxon>Bacillariophyta</taxon>
        <taxon>Coscinodiscophyceae</taxon>
        <taxon>Thalassiosirophycidae</taxon>
        <taxon>Stephanodiscales</taxon>
        <taxon>Stephanodiscaceae</taxon>
        <taxon>Cyclostephanos</taxon>
    </lineage>
</organism>
<dbReference type="PANTHER" id="PTHR45909">
    <property type="entry name" value="ADP-RIBOSYLATION FACTOR-RELATED PROTEIN 1"/>
    <property type="match status" value="1"/>
</dbReference>
<evidence type="ECO:0000313" key="6">
    <source>
        <dbReference type="EMBL" id="KAL3807481.1"/>
    </source>
</evidence>
<comment type="caution">
    <text evidence="6">The sequence shown here is derived from an EMBL/GenBank/DDBJ whole genome shotgun (WGS) entry which is preliminary data.</text>
</comment>
<dbReference type="PANTHER" id="PTHR45909:SF1">
    <property type="entry name" value="ADP-RIBOSYLATION FACTOR-RELATED PROTEIN 1"/>
    <property type="match status" value="1"/>
</dbReference>
<feature type="binding site" evidence="3">
    <location>
        <position position="175"/>
    </location>
    <ligand>
        <name>GTP</name>
        <dbReference type="ChEBI" id="CHEBI:37565"/>
    </ligand>
</feature>
<feature type="compositionally biased region" description="Polar residues" evidence="5">
    <location>
        <begin position="1"/>
        <end position="10"/>
    </location>
</feature>
<dbReference type="GO" id="GO:0005525">
    <property type="term" value="F:GTP binding"/>
    <property type="evidence" value="ECO:0007669"/>
    <property type="project" value="UniProtKB-KW"/>
</dbReference>
<evidence type="ECO:0000256" key="4">
    <source>
        <dbReference type="PIRSR" id="PIRSR606689-2"/>
    </source>
</evidence>
<sequence>MSPGFNSVTNIPPTPISPPPVVASPATTPKRTISTSKLNGLVGLLSRCPSPSRYANAALLGKDDDYDGGERGRRDVRGSAGVIVGGDDIDNDEQSSDDGPLNVDYLKNYSIEYREDEEFDNLGDGGGGGGRNRYGGGGGGSRRMLPMDRIRPTLGQNLAKLDLCGCKCSLFDLSGAEKMRPMWERYYQDADAIIYVVDGAETSFSKLYQSRLAFERMCQNEAVRERARSGLPVMVFVNRLDAAYAEYEAGMEMAMGSRKDDNDDVEGGTRNGLRSSWNLDEEDDFVGGAGTRLRPTEDGKNSDADAMITSRVVDFEDLVALFGFPRPGRDLRNCTAAADRGNLFLFGGSAKSGEGVRAAMEYLVAHAKSYHLAMNAWR</sequence>
<evidence type="ECO:0000313" key="7">
    <source>
        <dbReference type="Proteomes" id="UP001530377"/>
    </source>
</evidence>
<accession>A0ABD3R6Z7</accession>
<dbReference type="Gene3D" id="3.40.50.300">
    <property type="entry name" value="P-loop containing nucleotide triphosphate hydrolases"/>
    <property type="match status" value="1"/>
</dbReference>
<feature type="region of interest" description="Disordered" evidence="5">
    <location>
        <begin position="1"/>
        <end position="28"/>
    </location>
</feature>
<feature type="compositionally biased region" description="Pro residues" evidence="5">
    <location>
        <begin position="12"/>
        <end position="22"/>
    </location>
</feature>
<reference evidence="6 7" key="1">
    <citation type="submission" date="2024-10" db="EMBL/GenBank/DDBJ databases">
        <title>Updated reference genomes for cyclostephanoid diatoms.</title>
        <authorList>
            <person name="Roberts W.R."/>
            <person name="Alverson A.J."/>
        </authorList>
    </citation>
    <scope>NUCLEOTIDE SEQUENCE [LARGE SCALE GENOMIC DNA]</scope>
    <source>
        <strain evidence="6 7">AJA228-03</strain>
    </source>
</reference>
<keyword evidence="7" id="KW-1185">Reference proteome</keyword>
<feature type="binding site" evidence="4">
    <location>
        <position position="153"/>
    </location>
    <ligand>
        <name>Mg(2+)</name>
        <dbReference type="ChEBI" id="CHEBI:18420"/>
    </ligand>
</feature>
<dbReference type="EMBL" id="JALLPB020000624">
    <property type="protein sequence ID" value="KAL3807481.1"/>
    <property type="molecule type" value="Genomic_DNA"/>
</dbReference>
<keyword evidence="1 3" id="KW-0547">Nucleotide-binding</keyword>
<evidence type="ECO:0000256" key="3">
    <source>
        <dbReference type="PIRSR" id="PIRSR606689-1"/>
    </source>
</evidence>
<dbReference type="Proteomes" id="UP001530377">
    <property type="component" value="Unassembled WGS sequence"/>
</dbReference>
<keyword evidence="2 3" id="KW-0342">GTP-binding</keyword>
<gene>
    <name evidence="6" type="ORF">ACHAXA_011077</name>
</gene>
<feature type="compositionally biased region" description="Gly residues" evidence="5">
    <location>
        <begin position="123"/>
        <end position="141"/>
    </location>
</feature>
<proteinExistence type="predicted"/>
<name>A0ABD3R6Z7_9STRA</name>
<protein>
    <submittedName>
        <fullName evidence="6">Uncharacterized protein</fullName>
    </submittedName>
</protein>
<dbReference type="AlphaFoldDB" id="A0ABD3R6Z7"/>
<evidence type="ECO:0000256" key="2">
    <source>
        <dbReference type="ARBA" id="ARBA00023134"/>
    </source>
</evidence>
<keyword evidence="4" id="KW-0479">Metal-binding</keyword>